<sequence>MVELPPSYLSNSPRQLLASSSPAAERLPAAQGSPPRLTYPAVRGVGVTGHRQERKQAPTHVDSFKLFDATVIAHDRTQ</sequence>
<reference evidence="2 3" key="1">
    <citation type="journal article" date="2023" name="bioRxiv">
        <title>High-quality genome assemblies of four members of thePodospora anserinaspecies complex.</title>
        <authorList>
            <person name="Ament-Velasquez S.L."/>
            <person name="Vogan A.A."/>
            <person name="Wallerman O."/>
            <person name="Hartmann F."/>
            <person name="Gautier V."/>
            <person name="Silar P."/>
            <person name="Giraud T."/>
            <person name="Johannesson H."/>
        </authorList>
    </citation>
    <scope>NUCLEOTIDE SEQUENCE [LARGE SCALE GENOMIC DNA]</scope>
    <source>
        <strain evidence="2 3">CBS 415.72m</strain>
    </source>
</reference>
<dbReference type="RefSeq" id="XP_062745565.1">
    <property type="nucleotide sequence ID" value="XM_062883313.1"/>
</dbReference>
<feature type="region of interest" description="Disordered" evidence="1">
    <location>
        <begin position="1"/>
        <end position="40"/>
    </location>
</feature>
<evidence type="ECO:0000313" key="2">
    <source>
        <dbReference type="EMBL" id="KAK4656590.1"/>
    </source>
</evidence>
<name>A0ABR0GLH3_9PEZI</name>
<feature type="compositionally biased region" description="Polar residues" evidence="1">
    <location>
        <begin position="8"/>
        <end position="22"/>
    </location>
</feature>
<keyword evidence="3" id="KW-1185">Reference proteome</keyword>
<proteinExistence type="predicted"/>
<dbReference type="Proteomes" id="UP001323405">
    <property type="component" value="Unassembled WGS sequence"/>
</dbReference>
<evidence type="ECO:0000313" key="3">
    <source>
        <dbReference type="Proteomes" id="UP001323405"/>
    </source>
</evidence>
<dbReference type="EMBL" id="JAFFHA010000004">
    <property type="protein sequence ID" value="KAK4656590.1"/>
    <property type="molecule type" value="Genomic_DNA"/>
</dbReference>
<evidence type="ECO:0000256" key="1">
    <source>
        <dbReference type="SAM" id="MobiDB-lite"/>
    </source>
</evidence>
<gene>
    <name evidence="2" type="ORF">QC762_0037160</name>
</gene>
<dbReference type="GeneID" id="87902884"/>
<protein>
    <submittedName>
        <fullName evidence="2">Uncharacterized protein</fullName>
    </submittedName>
</protein>
<comment type="caution">
    <text evidence="2">The sequence shown here is derived from an EMBL/GenBank/DDBJ whole genome shotgun (WGS) entry which is preliminary data.</text>
</comment>
<organism evidence="2 3">
    <name type="scientific">Podospora pseudocomata</name>
    <dbReference type="NCBI Taxonomy" id="2093779"/>
    <lineage>
        <taxon>Eukaryota</taxon>
        <taxon>Fungi</taxon>
        <taxon>Dikarya</taxon>
        <taxon>Ascomycota</taxon>
        <taxon>Pezizomycotina</taxon>
        <taxon>Sordariomycetes</taxon>
        <taxon>Sordariomycetidae</taxon>
        <taxon>Sordariales</taxon>
        <taxon>Podosporaceae</taxon>
        <taxon>Podospora</taxon>
    </lineage>
</organism>
<accession>A0ABR0GLH3</accession>